<feature type="signal peptide" evidence="2">
    <location>
        <begin position="1"/>
        <end position="24"/>
    </location>
</feature>
<feature type="domain" description="Glyoxalase-like" evidence="3">
    <location>
        <begin position="110"/>
        <end position="220"/>
    </location>
</feature>
<dbReference type="InterPro" id="IPR029068">
    <property type="entry name" value="Glyas_Bleomycin-R_OHBP_Dase"/>
</dbReference>
<evidence type="ECO:0000259" key="3">
    <source>
        <dbReference type="Pfam" id="PF18029"/>
    </source>
</evidence>
<dbReference type="CDD" id="cd06587">
    <property type="entry name" value="VOC"/>
    <property type="match status" value="1"/>
</dbReference>
<dbReference type="AlphaFoldDB" id="A0A7Y9IAW9"/>
<feature type="region of interest" description="Disordered" evidence="1">
    <location>
        <begin position="25"/>
        <end position="91"/>
    </location>
</feature>
<dbReference type="InterPro" id="IPR041581">
    <property type="entry name" value="Glyoxalase_6"/>
</dbReference>
<keyword evidence="5" id="KW-1185">Reference proteome</keyword>
<feature type="chain" id="PRO_5038613223" evidence="2">
    <location>
        <begin position="25"/>
        <end position="220"/>
    </location>
</feature>
<evidence type="ECO:0000256" key="1">
    <source>
        <dbReference type="SAM" id="MobiDB-lite"/>
    </source>
</evidence>
<accession>A0A7Y9IAW9</accession>
<dbReference type="PANTHER" id="PTHR35908">
    <property type="entry name" value="HYPOTHETICAL FUSION PROTEIN"/>
    <property type="match status" value="1"/>
</dbReference>
<protein>
    <submittedName>
        <fullName evidence="4">Catechol 2,3-dioxygenase-like lactoylglutathione lyase family enzyme</fullName>
    </submittedName>
</protein>
<keyword evidence="4" id="KW-0223">Dioxygenase</keyword>
<evidence type="ECO:0000313" key="5">
    <source>
        <dbReference type="Proteomes" id="UP000569914"/>
    </source>
</evidence>
<dbReference type="GO" id="GO:0051213">
    <property type="term" value="F:dioxygenase activity"/>
    <property type="evidence" value="ECO:0007669"/>
    <property type="project" value="UniProtKB-KW"/>
</dbReference>
<dbReference type="PANTHER" id="PTHR35908:SF1">
    <property type="entry name" value="CONSERVED PROTEIN"/>
    <property type="match status" value="1"/>
</dbReference>
<name>A0A7Y9IAW9_9ACTN</name>
<organism evidence="4 5">
    <name type="scientific">Microlunatus parietis</name>
    <dbReference type="NCBI Taxonomy" id="682979"/>
    <lineage>
        <taxon>Bacteria</taxon>
        <taxon>Bacillati</taxon>
        <taxon>Actinomycetota</taxon>
        <taxon>Actinomycetes</taxon>
        <taxon>Propionibacteriales</taxon>
        <taxon>Propionibacteriaceae</taxon>
        <taxon>Microlunatus</taxon>
    </lineage>
</organism>
<dbReference type="RefSeq" id="WP_312879209.1">
    <property type="nucleotide sequence ID" value="NZ_JACCBU010000001.1"/>
</dbReference>
<dbReference type="PROSITE" id="PS51257">
    <property type="entry name" value="PROKAR_LIPOPROTEIN"/>
    <property type="match status" value="1"/>
</dbReference>
<reference evidence="4 5" key="1">
    <citation type="submission" date="2020-07" db="EMBL/GenBank/DDBJ databases">
        <title>Sequencing the genomes of 1000 actinobacteria strains.</title>
        <authorList>
            <person name="Klenk H.-P."/>
        </authorList>
    </citation>
    <scope>NUCLEOTIDE SEQUENCE [LARGE SCALE GENOMIC DNA]</scope>
    <source>
        <strain evidence="4 5">DSM 22083</strain>
    </source>
</reference>
<keyword evidence="4" id="KW-0456">Lyase</keyword>
<dbReference type="SUPFAM" id="SSF54593">
    <property type="entry name" value="Glyoxalase/Bleomycin resistance protein/Dihydroxybiphenyl dioxygenase"/>
    <property type="match status" value="1"/>
</dbReference>
<dbReference type="Proteomes" id="UP000569914">
    <property type="component" value="Unassembled WGS sequence"/>
</dbReference>
<gene>
    <name evidence="4" type="ORF">BKA15_004582</name>
</gene>
<evidence type="ECO:0000256" key="2">
    <source>
        <dbReference type="SAM" id="SignalP"/>
    </source>
</evidence>
<dbReference type="GO" id="GO:0016829">
    <property type="term" value="F:lyase activity"/>
    <property type="evidence" value="ECO:0007669"/>
    <property type="project" value="UniProtKB-KW"/>
</dbReference>
<keyword evidence="2" id="KW-0732">Signal</keyword>
<evidence type="ECO:0000313" key="4">
    <source>
        <dbReference type="EMBL" id="NYE73253.1"/>
    </source>
</evidence>
<keyword evidence="4" id="KW-0560">Oxidoreductase</keyword>
<sequence length="220" mass="23566">MGTRRGAALLALALVAGLVGCTSAGQQPPPGGSVPATAAEPPAVQRPKNLDMAKADPVSAPDSLRGSGHRVSPSDRQGWCQGAPDEEGVDERMERPRMYADALTIGTEPAGARRLAEFYHRLLGWPISNEGQDGWWAQLRPPEGETGPTLNFEGDREYRRPVWPSRAGEQTATIHLDIGVDDLDAAVAWALEAGATLADDQPQPHVRVLLDPQGHPFCLF</sequence>
<comment type="caution">
    <text evidence="4">The sequence shown here is derived from an EMBL/GenBank/DDBJ whole genome shotgun (WGS) entry which is preliminary data.</text>
</comment>
<dbReference type="Pfam" id="PF18029">
    <property type="entry name" value="Glyoxalase_6"/>
    <property type="match status" value="1"/>
</dbReference>
<dbReference type="EMBL" id="JACCBU010000001">
    <property type="protein sequence ID" value="NYE73253.1"/>
    <property type="molecule type" value="Genomic_DNA"/>
</dbReference>
<proteinExistence type="predicted"/>
<dbReference type="Gene3D" id="3.10.180.10">
    <property type="entry name" value="2,3-Dihydroxybiphenyl 1,2-Dioxygenase, domain 1"/>
    <property type="match status" value="1"/>
</dbReference>